<sequence>MKKYEKPTLIKAARLQAVTAQQATSQPPVENGNSNGSGTDIN</sequence>
<feature type="region of interest" description="Disordered" evidence="1">
    <location>
        <begin position="18"/>
        <end position="42"/>
    </location>
</feature>
<reference evidence="2 3" key="1">
    <citation type="submission" date="2023-08" db="EMBL/GenBank/DDBJ databases">
        <title>Implementing the SeqCode for naming new Mesorhizobium species isolated from Vachellia karroo root nodules.</title>
        <authorList>
            <person name="Van Lill M."/>
        </authorList>
    </citation>
    <scope>NUCLEOTIDE SEQUENCE [LARGE SCALE GENOMIC DNA]</scope>
    <source>
        <strain evidence="2 3">VK4B</strain>
    </source>
</reference>
<organism evidence="2 3">
    <name type="scientific">Mesorhizobium abyssinicae</name>
    <dbReference type="NCBI Taxonomy" id="1209958"/>
    <lineage>
        <taxon>Bacteria</taxon>
        <taxon>Pseudomonadati</taxon>
        <taxon>Pseudomonadota</taxon>
        <taxon>Alphaproteobacteria</taxon>
        <taxon>Hyphomicrobiales</taxon>
        <taxon>Phyllobacteriaceae</taxon>
        <taxon>Mesorhizobium</taxon>
    </lineage>
</organism>
<keyword evidence="3" id="KW-1185">Reference proteome</keyword>
<evidence type="ECO:0000313" key="3">
    <source>
        <dbReference type="Proteomes" id="UP001276564"/>
    </source>
</evidence>
<dbReference type="EMBL" id="JAVIIP010000004">
    <property type="protein sequence ID" value="MDX8537942.1"/>
    <property type="molecule type" value="Genomic_DNA"/>
</dbReference>
<protein>
    <recommendedName>
        <fullName evidence="4">RiPP</fullName>
    </recommendedName>
</protein>
<comment type="caution">
    <text evidence="2">The sequence shown here is derived from an EMBL/GenBank/DDBJ whole genome shotgun (WGS) entry which is preliminary data.</text>
</comment>
<proteinExistence type="predicted"/>
<evidence type="ECO:0008006" key="4">
    <source>
        <dbReference type="Google" id="ProtNLM"/>
    </source>
</evidence>
<gene>
    <name evidence="2" type="ORF">RFM23_09945</name>
</gene>
<name>A0ABU5AKX3_9HYPH</name>
<evidence type="ECO:0000313" key="2">
    <source>
        <dbReference type="EMBL" id="MDX8537942.1"/>
    </source>
</evidence>
<evidence type="ECO:0000256" key="1">
    <source>
        <dbReference type="SAM" id="MobiDB-lite"/>
    </source>
</evidence>
<dbReference type="RefSeq" id="WP_292103237.1">
    <property type="nucleotide sequence ID" value="NZ_JAVIIO010000007.1"/>
</dbReference>
<dbReference type="Proteomes" id="UP001276564">
    <property type="component" value="Unassembled WGS sequence"/>
</dbReference>
<accession>A0ABU5AKX3</accession>